<dbReference type="AlphaFoldDB" id="A0A1I7WJE6"/>
<keyword evidence="1" id="KW-0812">Transmembrane</keyword>
<feature type="transmembrane region" description="Helical" evidence="1">
    <location>
        <begin position="12"/>
        <end position="34"/>
    </location>
</feature>
<organism evidence="2 3">
    <name type="scientific">Heterorhabditis bacteriophora</name>
    <name type="common">Entomopathogenic nematode worm</name>
    <dbReference type="NCBI Taxonomy" id="37862"/>
    <lineage>
        <taxon>Eukaryota</taxon>
        <taxon>Metazoa</taxon>
        <taxon>Ecdysozoa</taxon>
        <taxon>Nematoda</taxon>
        <taxon>Chromadorea</taxon>
        <taxon>Rhabditida</taxon>
        <taxon>Rhabditina</taxon>
        <taxon>Rhabditomorpha</taxon>
        <taxon>Strongyloidea</taxon>
        <taxon>Heterorhabditidae</taxon>
        <taxon>Heterorhabditis</taxon>
    </lineage>
</organism>
<accession>A0A1I7WJE6</accession>
<dbReference type="GO" id="GO:0016323">
    <property type="term" value="C:basolateral plasma membrane"/>
    <property type="evidence" value="ECO:0007669"/>
    <property type="project" value="TreeGrafter"/>
</dbReference>
<evidence type="ECO:0000256" key="1">
    <source>
        <dbReference type="SAM" id="Phobius"/>
    </source>
</evidence>
<dbReference type="WBParaSite" id="Hba_05089">
    <property type="protein sequence ID" value="Hba_05089"/>
    <property type="gene ID" value="Hba_05089"/>
</dbReference>
<sequence>MRVVSFDHRDAYICFGWMFMRLFGSIPGAVIFGTVIDSTCLHWTAGSANTSKCVLYDASNLGYYIFLFSKYILLKLRRNFQSVYSLCKLESKDNMFTHSTHHTFILKTSLRNVLVVVKY</sequence>
<dbReference type="GO" id="GO:0043252">
    <property type="term" value="P:sodium-independent organic anion transport"/>
    <property type="evidence" value="ECO:0007669"/>
    <property type="project" value="TreeGrafter"/>
</dbReference>
<keyword evidence="2" id="KW-1185">Reference proteome</keyword>
<evidence type="ECO:0000313" key="2">
    <source>
        <dbReference type="Proteomes" id="UP000095283"/>
    </source>
</evidence>
<dbReference type="Pfam" id="PF03137">
    <property type="entry name" value="OATP"/>
    <property type="match status" value="1"/>
</dbReference>
<dbReference type="GO" id="GO:0015347">
    <property type="term" value="F:sodium-independent organic anion transmembrane transporter activity"/>
    <property type="evidence" value="ECO:0007669"/>
    <property type="project" value="TreeGrafter"/>
</dbReference>
<keyword evidence="1" id="KW-1133">Transmembrane helix</keyword>
<dbReference type="PANTHER" id="PTHR11388">
    <property type="entry name" value="ORGANIC ANION TRANSPORTER"/>
    <property type="match status" value="1"/>
</dbReference>
<name>A0A1I7WJE6_HETBA</name>
<reference evidence="3" key="1">
    <citation type="submission" date="2016-11" db="UniProtKB">
        <authorList>
            <consortium name="WormBaseParasite"/>
        </authorList>
    </citation>
    <scope>IDENTIFICATION</scope>
</reference>
<keyword evidence="1" id="KW-0472">Membrane</keyword>
<protein>
    <submittedName>
        <fullName evidence="3">Solute carrier organic anion transporter family member 4A1</fullName>
    </submittedName>
</protein>
<dbReference type="InterPro" id="IPR004156">
    <property type="entry name" value="OATP"/>
</dbReference>
<dbReference type="PANTHER" id="PTHR11388:SF153">
    <property type="entry name" value="SOLUTE CARRIER ORGANIC ANION TRANSPORTER FAMILY MEMBER"/>
    <property type="match status" value="1"/>
</dbReference>
<proteinExistence type="predicted"/>
<dbReference type="Proteomes" id="UP000095283">
    <property type="component" value="Unplaced"/>
</dbReference>
<feature type="transmembrane region" description="Helical" evidence="1">
    <location>
        <begin position="54"/>
        <end position="73"/>
    </location>
</feature>
<evidence type="ECO:0000313" key="3">
    <source>
        <dbReference type="WBParaSite" id="Hba_05089"/>
    </source>
</evidence>